<dbReference type="Proteomes" id="UP001227268">
    <property type="component" value="Unassembled WGS sequence"/>
</dbReference>
<gene>
    <name evidence="1" type="ORF">QFC21_000383</name>
</gene>
<accession>A0ACC2WCD4</accession>
<evidence type="ECO:0000313" key="1">
    <source>
        <dbReference type="EMBL" id="KAJ9109056.1"/>
    </source>
</evidence>
<sequence length="103" mass="11518">MDDVYTHNPYAGHPQLSSPLQGEVLWEYAKLARTIRRVDNLTKTTSSTPNDALLAELRTLERKMGLVLTLFKASVWAIITDTEAEEEQRASEREHASAANGGY</sequence>
<keyword evidence="2" id="KW-1185">Reference proteome</keyword>
<evidence type="ECO:0000313" key="2">
    <source>
        <dbReference type="Proteomes" id="UP001227268"/>
    </source>
</evidence>
<dbReference type="EMBL" id="JASBWT010000001">
    <property type="protein sequence ID" value="KAJ9109056.1"/>
    <property type="molecule type" value="Genomic_DNA"/>
</dbReference>
<comment type="caution">
    <text evidence="1">The sequence shown here is derived from an EMBL/GenBank/DDBJ whole genome shotgun (WGS) entry which is preliminary data.</text>
</comment>
<proteinExistence type="predicted"/>
<organism evidence="1 2">
    <name type="scientific">Naganishia friedmannii</name>
    <dbReference type="NCBI Taxonomy" id="89922"/>
    <lineage>
        <taxon>Eukaryota</taxon>
        <taxon>Fungi</taxon>
        <taxon>Dikarya</taxon>
        <taxon>Basidiomycota</taxon>
        <taxon>Agaricomycotina</taxon>
        <taxon>Tremellomycetes</taxon>
        <taxon>Filobasidiales</taxon>
        <taxon>Filobasidiaceae</taxon>
        <taxon>Naganishia</taxon>
    </lineage>
</organism>
<name>A0ACC2WCD4_9TREE</name>
<protein>
    <submittedName>
        <fullName evidence="1">Uncharacterized protein</fullName>
    </submittedName>
</protein>
<reference evidence="1" key="1">
    <citation type="submission" date="2023-04" db="EMBL/GenBank/DDBJ databases">
        <title>Draft Genome sequencing of Naganishia species isolated from polar environments using Oxford Nanopore Technology.</title>
        <authorList>
            <person name="Leo P."/>
            <person name="Venkateswaran K."/>
        </authorList>
    </citation>
    <scope>NUCLEOTIDE SEQUENCE</scope>
    <source>
        <strain evidence="1">MNA-CCFEE 5423</strain>
    </source>
</reference>